<evidence type="ECO:0000313" key="4">
    <source>
        <dbReference type="Proteomes" id="UP000226192"/>
    </source>
</evidence>
<gene>
    <name evidence="3" type="ORF">CDD81_1731</name>
</gene>
<comment type="caution">
    <text evidence="3">The sequence shown here is derived from an EMBL/GenBank/DDBJ whole genome shotgun (WGS) entry which is preliminary data.</text>
</comment>
<dbReference type="AlphaFoldDB" id="A0A2C5Y832"/>
<organism evidence="3 4">
    <name type="scientific">Ophiocordyceps australis</name>
    <dbReference type="NCBI Taxonomy" id="1399860"/>
    <lineage>
        <taxon>Eukaryota</taxon>
        <taxon>Fungi</taxon>
        <taxon>Dikarya</taxon>
        <taxon>Ascomycota</taxon>
        <taxon>Pezizomycotina</taxon>
        <taxon>Sordariomycetes</taxon>
        <taxon>Hypocreomycetidae</taxon>
        <taxon>Hypocreales</taxon>
        <taxon>Ophiocordycipitaceae</taxon>
        <taxon>Ophiocordyceps</taxon>
    </lineage>
</organism>
<sequence length="211" mass="22194">MVPLVRAILFLQLWPIAAAAPQLVVPQLHLDFCDNFQLIAHAHSSSSSTLAESIKGLAVSLSDTGGCGKALVLSNSGDAASFYFDMDSTSTKSELPDGIRGVVISDFIDGRRELRLGCDSTGTPDLGPRITTQDPGPLLGSIAEGQFYACQSRTGPTSTFKLFYNDTKGSVLPNSCLNVSLLSKKTDGSSHGETSFALCCLDIVNGSCIVS</sequence>
<name>A0A2C5Y832_9HYPO</name>
<dbReference type="InterPro" id="IPR057229">
    <property type="entry name" value="DUF7907"/>
</dbReference>
<evidence type="ECO:0000256" key="1">
    <source>
        <dbReference type="SAM" id="SignalP"/>
    </source>
</evidence>
<evidence type="ECO:0000259" key="2">
    <source>
        <dbReference type="Pfam" id="PF25484"/>
    </source>
</evidence>
<feature type="signal peptide" evidence="1">
    <location>
        <begin position="1"/>
        <end position="19"/>
    </location>
</feature>
<accession>A0A2C5Y832</accession>
<protein>
    <recommendedName>
        <fullName evidence="2">DUF7907 domain-containing protein</fullName>
    </recommendedName>
</protein>
<feature type="domain" description="DUF7907" evidence="2">
    <location>
        <begin position="35"/>
        <end position="182"/>
    </location>
</feature>
<dbReference type="Pfam" id="PF25484">
    <property type="entry name" value="DUF7907"/>
    <property type="match status" value="1"/>
</dbReference>
<evidence type="ECO:0000313" key="3">
    <source>
        <dbReference type="EMBL" id="PHH65645.1"/>
    </source>
</evidence>
<dbReference type="OrthoDB" id="10323508at2759"/>
<dbReference type="EMBL" id="NJET01000015">
    <property type="protein sequence ID" value="PHH65645.1"/>
    <property type="molecule type" value="Genomic_DNA"/>
</dbReference>
<keyword evidence="1" id="KW-0732">Signal</keyword>
<proteinExistence type="predicted"/>
<dbReference type="Proteomes" id="UP000226192">
    <property type="component" value="Unassembled WGS sequence"/>
</dbReference>
<keyword evidence="4" id="KW-1185">Reference proteome</keyword>
<reference evidence="3 4" key="1">
    <citation type="submission" date="2017-06" db="EMBL/GenBank/DDBJ databases">
        <title>Ant-infecting Ophiocordyceps genomes reveal a high diversity of potential behavioral manipulation genes and a possible major role for enterotoxins.</title>
        <authorList>
            <person name="De Bekker C."/>
            <person name="Evans H.C."/>
            <person name="Brachmann A."/>
            <person name="Hughes D.P."/>
        </authorList>
    </citation>
    <scope>NUCLEOTIDE SEQUENCE [LARGE SCALE GENOMIC DNA]</scope>
    <source>
        <strain evidence="3 4">Map64</strain>
    </source>
</reference>
<feature type="chain" id="PRO_5012541665" description="DUF7907 domain-containing protein" evidence="1">
    <location>
        <begin position="20"/>
        <end position="211"/>
    </location>
</feature>